<accession>A0A2I0L0L0</accession>
<evidence type="ECO:0000313" key="2">
    <source>
        <dbReference type="Proteomes" id="UP000233551"/>
    </source>
</evidence>
<dbReference type="PANTHER" id="PTHR48475">
    <property type="entry name" value="RIBONUCLEASE H"/>
    <property type="match status" value="1"/>
</dbReference>
<dbReference type="EMBL" id="PGOL01000219">
    <property type="protein sequence ID" value="PKI74232.1"/>
    <property type="molecule type" value="Genomic_DNA"/>
</dbReference>
<keyword evidence="2" id="KW-1185">Reference proteome</keyword>
<dbReference type="Proteomes" id="UP000233551">
    <property type="component" value="Unassembled WGS sequence"/>
</dbReference>
<name>A0A2I0L0L0_PUNGR</name>
<comment type="caution">
    <text evidence="1">The sequence shown here is derived from an EMBL/GenBank/DDBJ whole genome shotgun (WGS) entry which is preliminary data.</text>
</comment>
<dbReference type="PANTHER" id="PTHR48475:SF1">
    <property type="entry name" value="RNASE H TYPE-1 DOMAIN-CONTAINING PROTEIN"/>
    <property type="match status" value="1"/>
</dbReference>
<evidence type="ECO:0000313" key="1">
    <source>
        <dbReference type="EMBL" id="PKI74232.1"/>
    </source>
</evidence>
<dbReference type="AlphaFoldDB" id="A0A2I0L0L0"/>
<proteinExistence type="predicted"/>
<gene>
    <name evidence="1" type="ORF">CRG98_005353</name>
</gene>
<dbReference type="STRING" id="22663.A0A2I0L0L0"/>
<organism evidence="1 2">
    <name type="scientific">Punica granatum</name>
    <name type="common">Pomegranate</name>
    <dbReference type="NCBI Taxonomy" id="22663"/>
    <lineage>
        <taxon>Eukaryota</taxon>
        <taxon>Viridiplantae</taxon>
        <taxon>Streptophyta</taxon>
        <taxon>Embryophyta</taxon>
        <taxon>Tracheophyta</taxon>
        <taxon>Spermatophyta</taxon>
        <taxon>Magnoliopsida</taxon>
        <taxon>eudicotyledons</taxon>
        <taxon>Gunneridae</taxon>
        <taxon>Pentapetalae</taxon>
        <taxon>rosids</taxon>
        <taxon>malvids</taxon>
        <taxon>Myrtales</taxon>
        <taxon>Lythraceae</taxon>
        <taxon>Punica</taxon>
    </lineage>
</organism>
<protein>
    <recommendedName>
        <fullName evidence="3">Integrase catalytic domain-containing protein</fullName>
    </recommendedName>
</protein>
<reference evidence="1 2" key="1">
    <citation type="submission" date="2017-11" db="EMBL/GenBank/DDBJ databases">
        <title>De-novo sequencing of pomegranate (Punica granatum L.) genome.</title>
        <authorList>
            <person name="Akparov Z."/>
            <person name="Amiraslanov A."/>
            <person name="Hajiyeva S."/>
            <person name="Abbasov M."/>
            <person name="Kaur K."/>
            <person name="Hamwieh A."/>
            <person name="Solovyev V."/>
            <person name="Salamov A."/>
            <person name="Braich B."/>
            <person name="Kosarev P."/>
            <person name="Mahmoud A."/>
            <person name="Hajiyev E."/>
            <person name="Babayeva S."/>
            <person name="Izzatullayeva V."/>
            <person name="Mammadov A."/>
            <person name="Mammadov A."/>
            <person name="Sharifova S."/>
            <person name="Ojaghi J."/>
            <person name="Eynullazada K."/>
            <person name="Bayramov B."/>
            <person name="Abdulazimova A."/>
            <person name="Shahmuradov I."/>
        </authorList>
    </citation>
    <scope>NUCLEOTIDE SEQUENCE [LARGE SCALE GENOMIC DNA]</scope>
    <source>
        <strain evidence="2">cv. AG2017</strain>
        <tissue evidence="1">Leaf</tissue>
    </source>
</reference>
<evidence type="ECO:0008006" key="3">
    <source>
        <dbReference type="Google" id="ProtNLM"/>
    </source>
</evidence>
<sequence length="151" mass="17049">MVSITKEDLIEALEIEIAKGPTHCDVIKDRPKMNGAVEAANKNIKKIIEKITLNLINERQLIALCHDQCYQQKMARAFSKRVRPHKFSPGDLVLQKVLHISPDSRGKFAYKYNGPYIVKEVFSGGGIFLTDMDGNKNVLSVNADTLKKYYP</sequence>